<name>A0ABY4HMC9_9FLAO</name>
<feature type="transmembrane region" description="Helical" evidence="1">
    <location>
        <begin position="373"/>
        <end position="395"/>
    </location>
</feature>
<protein>
    <submittedName>
        <fullName evidence="2">PepSY domain-containing protein</fullName>
    </submittedName>
</protein>
<feature type="transmembrane region" description="Helical" evidence="1">
    <location>
        <begin position="156"/>
        <end position="176"/>
    </location>
</feature>
<evidence type="ECO:0000256" key="1">
    <source>
        <dbReference type="SAM" id="Phobius"/>
    </source>
</evidence>
<reference evidence="2" key="1">
    <citation type="submission" date="2021-12" db="EMBL/GenBank/DDBJ databases">
        <authorList>
            <person name="Cha I.-T."/>
            <person name="Lee K.-E."/>
            <person name="Park S.-J."/>
        </authorList>
    </citation>
    <scope>NUCLEOTIDE SEQUENCE</scope>
    <source>
        <strain evidence="2">YSM-43</strain>
    </source>
</reference>
<dbReference type="InterPro" id="IPR005625">
    <property type="entry name" value="PepSY-ass_TM"/>
</dbReference>
<dbReference type="PANTHER" id="PTHR34219">
    <property type="entry name" value="IRON-REGULATED INNER MEMBRANE PROTEIN-RELATED"/>
    <property type="match status" value="1"/>
</dbReference>
<sequence>MKIKKALLRKKRKKESWFKYGMAILHLWLGLLSSIVVLIVCLTGSIYAFKNQINDFYNREKVFVTTPKNDSINIAAIEHFFKKEGNTIKTIVIPESSNRSLSISYSEENSSFIKTQYFNPYTFDLLGYNNNRLDDFFKLILDIHKTLLIPNIGKQIVGISTIIFCLLLLSGIILWLPKTFRDLKNGLTIKWKAKFYRINYDLHKTFGFYSFIVLLFIALTGLYITYPWMKNVFIVSLGGNPVLSKGDALEENDELSVDFNDMLAKMMIKEDDKKSLENVKPISFDSIYKLANKKLSYKATTSIVAPNKEDSEFRITKINTQNWLGAMLPDELSFDKKGNLKHMQKFSDKPLHKQFIEISKPLHTGEILGWKSVLFYFLFTLIGCSLPITGFIIWWKKLK</sequence>
<feature type="transmembrane region" description="Helical" evidence="1">
    <location>
        <begin position="206"/>
        <end position="226"/>
    </location>
</feature>
<keyword evidence="3" id="KW-1185">Reference proteome</keyword>
<reference evidence="2" key="2">
    <citation type="submission" date="2022-04" db="EMBL/GenBank/DDBJ databases">
        <title>Complete Genome Sequence of Flavobacterium sediminilitoris YSM-43, Isolated from a Tidal Sediment.</title>
        <authorList>
            <person name="Lee P.A."/>
        </authorList>
    </citation>
    <scope>NUCLEOTIDE SEQUENCE</scope>
    <source>
        <strain evidence="2">YSM-43</strain>
    </source>
</reference>
<keyword evidence="1" id="KW-1133">Transmembrane helix</keyword>
<keyword evidence="1" id="KW-0472">Membrane</keyword>
<dbReference type="Pfam" id="PF03929">
    <property type="entry name" value="PepSY_TM"/>
    <property type="match status" value="1"/>
</dbReference>
<evidence type="ECO:0000313" key="2">
    <source>
        <dbReference type="EMBL" id="UOX33828.1"/>
    </source>
</evidence>
<dbReference type="Proteomes" id="UP000830454">
    <property type="component" value="Chromosome"/>
</dbReference>
<dbReference type="RefSeq" id="WP_045972081.1">
    <property type="nucleotide sequence ID" value="NZ_CP090145.1"/>
</dbReference>
<proteinExistence type="predicted"/>
<dbReference type="EMBL" id="CP090145">
    <property type="protein sequence ID" value="UOX33828.1"/>
    <property type="molecule type" value="Genomic_DNA"/>
</dbReference>
<organism evidence="2 3">
    <name type="scientific">Flavobacterium sediminilitoris</name>
    <dbReference type="NCBI Taxonomy" id="2024526"/>
    <lineage>
        <taxon>Bacteria</taxon>
        <taxon>Pseudomonadati</taxon>
        <taxon>Bacteroidota</taxon>
        <taxon>Flavobacteriia</taxon>
        <taxon>Flavobacteriales</taxon>
        <taxon>Flavobacteriaceae</taxon>
        <taxon>Flavobacterium</taxon>
    </lineage>
</organism>
<accession>A0ABY4HMC9</accession>
<gene>
    <name evidence="2" type="ORF">LXD69_17555</name>
</gene>
<dbReference type="PANTHER" id="PTHR34219:SF3">
    <property type="entry name" value="BLL7967 PROTEIN"/>
    <property type="match status" value="1"/>
</dbReference>
<evidence type="ECO:0000313" key="3">
    <source>
        <dbReference type="Proteomes" id="UP000830454"/>
    </source>
</evidence>
<keyword evidence="1" id="KW-0812">Transmembrane</keyword>
<feature type="transmembrane region" description="Helical" evidence="1">
    <location>
        <begin position="20"/>
        <end position="49"/>
    </location>
</feature>